<evidence type="ECO:0000313" key="1">
    <source>
        <dbReference type="EMBL" id="BAB29715.1"/>
    </source>
</evidence>
<gene>
    <name evidence="2" type="primary">Gm9744</name>
</gene>
<dbReference type="AlphaFoldDB" id="Q9D5N2"/>
<accession>Q9D5N2</accession>
<reference evidence="1" key="8">
    <citation type="journal article" date="2005" name="Science">
        <title>Antisense Transcription in the Mammalian Transcriptome.</title>
        <authorList>
            <consortium name="RIKEN Genome Exploration Research Group and Genome Science Group (Genome Network Project Core Group) and the FANTOM Consortium"/>
        </authorList>
    </citation>
    <scope>NUCLEOTIDE SEQUENCE</scope>
    <source>
        <strain evidence="1">C57BL/6J</strain>
        <tissue evidence="1">Testis</tissue>
    </source>
</reference>
<organism evidence="1">
    <name type="scientific">Mus musculus</name>
    <name type="common">Mouse</name>
    <dbReference type="NCBI Taxonomy" id="10090"/>
    <lineage>
        <taxon>Eukaryota</taxon>
        <taxon>Metazoa</taxon>
        <taxon>Chordata</taxon>
        <taxon>Craniata</taxon>
        <taxon>Vertebrata</taxon>
        <taxon>Euteleostomi</taxon>
        <taxon>Mammalia</taxon>
        <taxon>Eutheria</taxon>
        <taxon>Euarchontoglires</taxon>
        <taxon>Glires</taxon>
        <taxon>Rodentia</taxon>
        <taxon>Myomorpha</taxon>
        <taxon>Muroidea</taxon>
        <taxon>Muridae</taxon>
        <taxon>Murinae</taxon>
        <taxon>Mus</taxon>
        <taxon>Mus</taxon>
    </lineage>
</organism>
<protein>
    <submittedName>
        <fullName evidence="1">Uncharacterized protein</fullName>
    </submittedName>
</protein>
<dbReference type="EMBL" id="AK015109">
    <property type="protein sequence ID" value="BAB29715.1"/>
    <property type="molecule type" value="mRNA"/>
</dbReference>
<evidence type="ECO:0000313" key="2">
    <source>
        <dbReference type="MGI" id="MGI:3642478"/>
    </source>
</evidence>
<name>Q9D5N2_MOUSE</name>
<dbReference type="MGI" id="MGI:3642478">
    <property type="gene designation" value="Gm9744"/>
</dbReference>
<proteinExistence type="evidence at transcript level"/>
<reference evidence="1" key="6">
    <citation type="journal article" date="2002" name="Nature">
        <title>Analysis of the mouse transcriptome based on functional annotation of 60,770 full-length cDNAs.</title>
        <authorList>
            <consortium name="The FANTOM Consortium and the RIKEN Genome Exploration Research Group Phase I and II Team"/>
        </authorList>
    </citation>
    <scope>NUCLEOTIDE SEQUENCE</scope>
    <source>
        <strain evidence="1">C57BL/6J</strain>
        <tissue evidence="1">Testis</tissue>
    </source>
</reference>
<reference evidence="1" key="3">
    <citation type="journal article" date="2000" name="Genome Res.">
        <title>RIKEN integrated sequence analysis (RISA) system--384-format sequencing pipeline with 384 multicapillary sequencer.</title>
        <authorList>
            <person name="Shibata K."/>
            <person name="Itoh M."/>
            <person name="Aizawa K."/>
            <person name="Nagaoka S."/>
            <person name="Sasaki N."/>
            <person name="Carninci P."/>
            <person name="Konno H."/>
            <person name="Akiyama J."/>
            <person name="Nishi K."/>
            <person name="Kitsunai T."/>
            <person name="Tashiro H."/>
            <person name="Itoh M."/>
            <person name="Sumi N."/>
            <person name="Ishii Y."/>
            <person name="Nakamura S."/>
            <person name="Hazama M."/>
            <person name="Nishine T."/>
            <person name="Harada A."/>
            <person name="Yamamoto R."/>
            <person name="Matsumoto H."/>
            <person name="Sakaguchi S."/>
            <person name="Ikegami T."/>
            <person name="Kashiwagi K."/>
            <person name="Fujiwake S."/>
            <person name="Inoue K."/>
            <person name="Togawa Y."/>
            <person name="Izawa M."/>
            <person name="Ohara E."/>
            <person name="Watahiki M."/>
            <person name="Yoneda Y."/>
            <person name="Ishikawa T."/>
            <person name="Ozawa K."/>
            <person name="Tanaka T."/>
            <person name="Matsuura S."/>
            <person name="Kawai J."/>
            <person name="Okazaki Y."/>
            <person name="Muramatsu M."/>
            <person name="Inoue Y."/>
            <person name="Kira A."/>
            <person name="Hayashizaki Y."/>
        </authorList>
    </citation>
    <scope>NUCLEOTIDE SEQUENCE</scope>
    <source>
        <strain evidence="1">C57BL/6J</strain>
        <tissue evidence="1">Testis</tissue>
    </source>
</reference>
<reference evidence="1" key="7">
    <citation type="journal article" date="2005" name="Science">
        <title>The Transcriptional Landscape of the Mammalian Genome.</title>
        <authorList>
            <consortium name="The FANTOM Consortium"/>
            <consortium name="Riken Genome Exploration Research Group and Genome Science Group (Genome Network Project Core Group)"/>
        </authorList>
    </citation>
    <scope>NUCLEOTIDE SEQUENCE</scope>
    <source>
        <strain evidence="1">C57BL/6J</strain>
        <tissue evidence="1">Testis</tissue>
    </source>
</reference>
<reference evidence="1" key="5">
    <citation type="journal article" date="2001" name="Nature">
        <title>Functional annotation of a full-length mouse cDNA collection.</title>
        <authorList>
            <consortium name="The RIKEN Genome Exploration Research Group Phase II Team and the FANTOM Consortium"/>
        </authorList>
    </citation>
    <scope>NUCLEOTIDE SEQUENCE</scope>
    <source>
        <strain evidence="1">C57BL/6J</strain>
        <tissue evidence="1">Testis</tissue>
    </source>
</reference>
<sequence length="131" mass="14676">MSEARRSRGSRAFVDWAAGRFGQTVFSRRCYLSPSPDRRRTYIPAALHASGALWALSPALCQSRFFCRDVFLRTLGHPLGSTSPHFWFSGAVNWESCFPSLTTSAPPEHGPLSSIQIQRTEYSQSYSLNDT</sequence>
<dbReference type="AGR" id="MGI:3642478"/>
<reference evidence="1" key="1">
    <citation type="journal article" date="1999" name="Methods Enzymol.">
        <title>High-efficiency full-length cDNA cloning.</title>
        <authorList>
            <person name="Carninci P."/>
            <person name="Hayashizaki Y."/>
        </authorList>
    </citation>
    <scope>NUCLEOTIDE SEQUENCE</scope>
    <source>
        <strain evidence="1">C57BL/6J</strain>
        <tissue evidence="1">Testis</tissue>
    </source>
</reference>
<reference evidence="1" key="2">
    <citation type="journal article" date="2000" name="Genome Res.">
        <title>Normalization and subtraction of cap-trapper-selected cDNAs to prepare full-length cDNA libraries for rapid discovery of new genes.</title>
        <authorList>
            <person name="Carninci P."/>
            <person name="Shibata Y."/>
            <person name="Hayatsu N."/>
            <person name="Sugahara Y."/>
            <person name="Shibata K."/>
            <person name="Itoh M."/>
            <person name="Konno H."/>
            <person name="Okazaki Y."/>
            <person name="Muramatsu M."/>
            <person name="Hayashizaki Y."/>
        </authorList>
    </citation>
    <scope>NUCLEOTIDE SEQUENCE</scope>
    <source>
        <strain evidence="1">C57BL/6J</strain>
        <tissue evidence="1">Testis</tissue>
    </source>
</reference>
<reference evidence="1" key="4">
    <citation type="submission" date="2000-07" db="EMBL/GenBank/DDBJ databases">
        <authorList>
            <person name="Adachi J."/>
            <person name="Aizawa K."/>
            <person name="Akahira S."/>
            <person name="Akimura T."/>
            <person name="Arai A."/>
            <person name="Aono H."/>
            <person name="Arakawa T."/>
            <person name="Bono H."/>
            <person name="Carninci P."/>
            <person name="Fukuda S."/>
            <person name="Fukunishi Y."/>
            <person name="Furuno M."/>
            <person name="Hanagaki T."/>
            <person name="Hara A."/>
            <person name="Hayatsu N."/>
            <person name="Hiramoto K."/>
            <person name="Hiraoka T."/>
            <person name="Hori F."/>
            <person name="Imotani K."/>
            <person name="Ishii Y."/>
            <person name="Itoh M."/>
            <person name="Izawa M."/>
            <person name="Kasukawa T."/>
            <person name="Kato H."/>
            <person name="Kawai J."/>
            <person name="Kojima Y."/>
            <person name="Konno H."/>
            <person name="Kouda M."/>
            <person name="Koya S."/>
            <person name="Kurihara C."/>
            <person name="Matsuyama T."/>
            <person name="Miyazaki A."/>
            <person name="Nishi K."/>
            <person name="Nomura K."/>
            <person name="Numazaki R."/>
            <person name="Ohno M."/>
            <person name="Okazaki Y."/>
            <person name="Okido T."/>
            <person name="Owa C."/>
            <person name="Saito H."/>
            <person name="Saito R."/>
            <person name="Sakai C."/>
            <person name="Sakai K."/>
            <person name="Sano H."/>
            <person name="Sasaki D."/>
            <person name="Shibata K."/>
            <person name="Shibata Y."/>
            <person name="Shinagawa A."/>
            <person name="Shiraki T."/>
            <person name="Sogabe Y."/>
            <person name="Suzuki H."/>
            <person name="Tagami M."/>
            <person name="Tagawa A."/>
            <person name="Takahashi F."/>
            <person name="Tanaka T."/>
            <person name="Tejima Y."/>
            <person name="Toya T."/>
            <person name="Yamamura T."/>
            <person name="Yasunishi A."/>
            <person name="Yoshida K."/>
            <person name="Yoshino M."/>
            <person name="Muramatsu M."/>
            <person name="Hayashizaki Y."/>
        </authorList>
    </citation>
    <scope>NUCLEOTIDE SEQUENCE</scope>
    <source>
        <strain evidence="1">C57BL/6J</strain>
        <tissue evidence="1">Testis</tissue>
    </source>
</reference>